<evidence type="ECO:0000256" key="4">
    <source>
        <dbReference type="ARBA" id="ARBA00013127"/>
    </source>
</evidence>
<dbReference type="STRING" id="1344416.A0A139A088"/>
<dbReference type="GO" id="GO:0006559">
    <property type="term" value="P:L-phenylalanine catabolic process"/>
    <property type="evidence" value="ECO:0007669"/>
    <property type="project" value="UniProtKB-UniPathway"/>
</dbReference>
<dbReference type="EC" id="1.13.11.5" evidence="4"/>
<evidence type="ECO:0000256" key="6">
    <source>
        <dbReference type="ARBA" id="ARBA00022964"/>
    </source>
</evidence>
<comment type="similarity">
    <text evidence="3">Belongs to the homogentisate dioxygenase family.</text>
</comment>
<keyword evidence="15" id="KW-1185">Reference proteome</keyword>
<evidence type="ECO:0000256" key="3">
    <source>
        <dbReference type="ARBA" id="ARBA00007757"/>
    </source>
</evidence>
<evidence type="ECO:0000256" key="9">
    <source>
        <dbReference type="PIRSR" id="PIRSR605708-1"/>
    </source>
</evidence>
<dbReference type="GO" id="GO:0004411">
    <property type="term" value="F:homogentisate 1,2-dioxygenase activity"/>
    <property type="evidence" value="ECO:0007669"/>
    <property type="project" value="UniProtKB-EC"/>
</dbReference>
<dbReference type="InterPro" id="IPR011051">
    <property type="entry name" value="RmlC_Cupin_sf"/>
</dbReference>
<dbReference type="PANTHER" id="PTHR11056">
    <property type="entry name" value="HOMOGENTISATE 1,2-DIOXYGENASE"/>
    <property type="match status" value="1"/>
</dbReference>
<feature type="binding site" evidence="10">
    <location>
        <position position="358"/>
    </location>
    <ligand>
        <name>Fe cation</name>
        <dbReference type="ChEBI" id="CHEBI:24875"/>
    </ligand>
</feature>
<dbReference type="InterPro" id="IPR046452">
    <property type="entry name" value="HgmA_N"/>
</dbReference>
<dbReference type="InterPro" id="IPR014710">
    <property type="entry name" value="RmlC-like_jellyroll"/>
</dbReference>
<feature type="binding site" evidence="10">
    <location>
        <position position="383"/>
    </location>
    <ligand>
        <name>Fe cation</name>
        <dbReference type="ChEBI" id="CHEBI:24875"/>
    </ligand>
</feature>
<dbReference type="Gene3D" id="2.60.120.10">
    <property type="entry name" value="Jelly Rolls"/>
    <property type="match status" value="1"/>
</dbReference>
<dbReference type="EMBL" id="KQ965842">
    <property type="protein sequence ID" value="KXS09955.1"/>
    <property type="molecule type" value="Genomic_DNA"/>
</dbReference>
<dbReference type="SUPFAM" id="SSF51182">
    <property type="entry name" value="RmlC-like cupins"/>
    <property type="match status" value="1"/>
</dbReference>
<dbReference type="CDD" id="cd07000">
    <property type="entry name" value="cupin_HGO_N"/>
    <property type="match status" value="1"/>
</dbReference>
<comment type="pathway">
    <text evidence="2">Amino-acid degradation; L-phenylalanine degradation; acetoacetate and fumarate from L-phenylalanine: step 4/6.</text>
</comment>
<feature type="binding site" evidence="10">
    <location>
        <position position="383"/>
    </location>
    <ligand>
        <name>homogentisate</name>
        <dbReference type="ChEBI" id="CHEBI:16169"/>
    </ligand>
</feature>
<evidence type="ECO:0000259" key="13">
    <source>
        <dbReference type="Pfam" id="PF20510"/>
    </source>
</evidence>
<reference evidence="14 15" key="1">
    <citation type="journal article" date="2015" name="Genome Biol. Evol.">
        <title>Phylogenomic analyses indicate that early fungi evolved digesting cell walls of algal ancestors of land plants.</title>
        <authorList>
            <person name="Chang Y."/>
            <person name="Wang S."/>
            <person name="Sekimoto S."/>
            <person name="Aerts A.L."/>
            <person name="Choi C."/>
            <person name="Clum A."/>
            <person name="LaButti K.M."/>
            <person name="Lindquist E.A."/>
            <person name="Yee Ngan C."/>
            <person name="Ohm R.A."/>
            <person name="Salamov A.A."/>
            <person name="Grigoriev I.V."/>
            <person name="Spatafora J.W."/>
            <person name="Berbee M.L."/>
        </authorList>
    </citation>
    <scope>NUCLEOTIDE SEQUENCE [LARGE SCALE GENOMIC DNA]</scope>
    <source>
        <strain evidence="14 15">JEL478</strain>
    </source>
</reference>
<sequence length="441" mass="48913">MAFLPRATVQPVHPSVPSNPQDTYRYNPGYGNDFSTEALPGALPIAINTPISSPYNLYSESISGTSFTMPRKENQRSWLYRIRPATTQTDHESYAKNPNFTSDFTQTASRGIPNVTLWTTFEIPDVKTDFVDGIRTVCGAGSPSTRTGLAVHIYACNTGMAKRSFMNADGDMLIAPEKGILTIQTEMGWLSVGPNEIFVIPRGIKFRVDVTGPSRGYITESWSGHFDLPDRGPIGANHLASARDFLYPVAAFEDKDEAWELVSKYDGELWRAGMDHSPFDVVAWHGNYAPCKYDLHRFAAVGSVTWDHIDPSSTCVLQVRSNTPGLSVIDFCAVNPPRWMSHSWSIWVPYYHRNCMTEIAINVKGPETPMKGGMLLVPNLTPHGQDRNSFEAASHIDTLKPQRIGDGEQVILIESSMTLRATKWALGLQGQIVRGRSDLVK</sequence>
<organism evidence="14 15">
    <name type="scientific">Gonapodya prolifera (strain JEL478)</name>
    <name type="common">Monoblepharis prolifera</name>
    <dbReference type="NCBI Taxonomy" id="1344416"/>
    <lineage>
        <taxon>Eukaryota</taxon>
        <taxon>Fungi</taxon>
        <taxon>Fungi incertae sedis</taxon>
        <taxon>Chytridiomycota</taxon>
        <taxon>Chytridiomycota incertae sedis</taxon>
        <taxon>Monoblepharidomycetes</taxon>
        <taxon>Monoblepharidales</taxon>
        <taxon>Gonapodyaceae</taxon>
        <taxon>Gonapodya</taxon>
    </lineage>
</organism>
<dbReference type="GO" id="GO:0005737">
    <property type="term" value="C:cytoplasm"/>
    <property type="evidence" value="ECO:0007669"/>
    <property type="project" value="TreeGrafter"/>
</dbReference>
<dbReference type="AlphaFoldDB" id="A0A139A088"/>
<proteinExistence type="inferred from homology"/>
<evidence type="ECO:0000256" key="5">
    <source>
        <dbReference type="ARBA" id="ARBA00022723"/>
    </source>
</evidence>
<feature type="domain" description="Homogentisate 1,2-dioxygenase N-terminal" evidence="13">
    <location>
        <begin position="26"/>
        <end position="295"/>
    </location>
</feature>
<dbReference type="InterPro" id="IPR046451">
    <property type="entry name" value="HgmA_C"/>
</dbReference>
<dbReference type="Pfam" id="PF04209">
    <property type="entry name" value="HgmA_C"/>
    <property type="match status" value="1"/>
</dbReference>
<keyword evidence="6 14" id="KW-0223">Dioxygenase</keyword>
<dbReference type="Pfam" id="PF20510">
    <property type="entry name" value="HgmA_N"/>
    <property type="match status" value="1"/>
</dbReference>
<dbReference type="InterPro" id="IPR005708">
    <property type="entry name" value="Homogentis_dOase"/>
</dbReference>
<dbReference type="UniPathway" id="UPA00139">
    <property type="reaction ID" value="UER00339"/>
</dbReference>
<dbReference type="OrthoDB" id="1689029at2759"/>
<protein>
    <recommendedName>
        <fullName evidence="4">homogentisate 1,2-dioxygenase</fullName>
        <ecNumber evidence="4">1.13.11.5</ecNumber>
    </recommendedName>
</protein>
<evidence type="ECO:0000256" key="7">
    <source>
        <dbReference type="ARBA" id="ARBA00023002"/>
    </source>
</evidence>
<feature type="binding site" evidence="10">
    <location>
        <position position="352"/>
    </location>
    <ligand>
        <name>Fe cation</name>
        <dbReference type="ChEBI" id="CHEBI:24875"/>
    </ligand>
</feature>
<evidence type="ECO:0000256" key="11">
    <source>
        <dbReference type="SAM" id="MobiDB-lite"/>
    </source>
</evidence>
<evidence type="ECO:0000256" key="1">
    <source>
        <dbReference type="ARBA" id="ARBA00001962"/>
    </source>
</evidence>
<keyword evidence="8 10" id="KW-0408">Iron</keyword>
<evidence type="ECO:0000256" key="10">
    <source>
        <dbReference type="PIRSR" id="PIRSR605708-2"/>
    </source>
</evidence>
<dbReference type="GO" id="GO:0006570">
    <property type="term" value="P:tyrosine metabolic process"/>
    <property type="evidence" value="ECO:0007669"/>
    <property type="project" value="InterPro"/>
</dbReference>
<gene>
    <name evidence="14" type="ORF">M427DRAFT_128364</name>
</gene>
<evidence type="ECO:0000259" key="12">
    <source>
        <dbReference type="Pfam" id="PF04209"/>
    </source>
</evidence>
<keyword evidence="7" id="KW-0560">Oxidoreductase</keyword>
<dbReference type="PANTHER" id="PTHR11056:SF0">
    <property type="entry name" value="HOMOGENTISATE 1,2-DIOXYGENASE"/>
    <property type="match status" value="1"/>
</dbReference>
<name>A0A139A088_GONPJ</name>
<comment type="cofactor">
    <cofactor evidence="1 10">
        <name>Fe cation</name>
        <dbReference type="ChEBI" id="CHEBI:24875"/>
    </cofactor>
</comment>
<dbReference type="GO" id="GO:0046872">
    <property type="term" value="F:metal ion binding"/>
    <property type="evidence" value="ECO:0007669"/>
    <property type="project" value="UniProtKB-KW"/>
</dbReference>
<evidence type="ECO:0000256" key="2">
    <source>
        <dbReference type="ARBA" id="ARBA00004704"/>
    </source>
</evidence>
<feature type="domain" description="Homogentisate 1,2-dioxygenase C-terminal" evidence="12">
    <location>
        <begin position="297"/>
        <end position="426"/>
    </location>
</feature>
<accession>A0A139A088</accession>
<dbReference type="Proteomes" id="UP000070544">
    <property type="component" value="Unassembled WGS sequence"/>
</dbReference>
<evidence type="ECO:0000256" key="8">
    <source>
        <dbReference type="ARBA" id="ARBA00023004"/>
    </source>
</evidence>
<evidence type="ECO:0000313" key="14">
    <source>
        <dbReference type="EMBL" id="KXS09955.1"/>
    </source>
</evidence>
<feature type="region of interest" description="Disordered" evidence="11">
    <location>
        <begin position="1"/>
        <end position="22"/>
    </location>
</feature>
<evidence type="ECO:0000313" key="15">
    <source>
        <dbReference type="Proteomes" id="UP000070544"/>
    </source>
</evidence>
<keyword evidence="5 10" id="KW-0479">Metal-binding</keyword>
<feature type="active site" description="Proton acceptor" evidence="9">
    <location>
        <position position="308"/>
    </location>
</feature>